<keyword evidence="2 9" id="KW-0055">Arginine biosynthesis</keyword>
<keyword evidence="7 9" id="KW-0067">ATP-binding</keyword>
<dbReference type="GO" id="GO:0003991">
    <property type="term" value="F:acetylglutamate kinase activity"/>
    <property type="evidence" value="ECO:0007669"/>
    <property type="project" value="UniProtKB-UniRule"/>
</dbReference>
<evidence type="ECO:0000259" key="10">
    <source>
        <dbReference type="Pfam" id="PF00696"/>
    </source>
</evidence>
<dbReference type="UniPathway" id="UPA00068">
    <property type="reaction ID" value="UER00107"/>
</dbReference>
<dbReference type="Pfam" id="PF00696">
    <property type="entry name" value="AA_kinase"/>
    <property type="match status" value="1"/>
</dbReference>
<evidence type="ECO:0000256" key="8">
    <source>
        <dbReference type="ARBA" id="ARBA00048141"/>
    </source>
</evidence>
<dbReference type="EMBL" id="JACCHT010000001">
    <property type="protein sequence ID" value="NYT27126.1"/>
    <property type="molecule type" value="Genomic_DNA"/>
</dbReference>
<dbReference type="InterPro" id="IPR004662">
    <property type="entry name" value="AcgluKinase_fam"/>
</dbReference>
<dbReference type="Gene3D" id="3.40.1160.10">
    <property type="entry name" value="Acetylglutamate kinase-like"/>
    <property type="match status" value="1"/>
</dbReference>
<dbReference type="PIRSF" id="PIRSF000728">
    <property type="entry name" value="NAGK"/>
    <property type="match status" value="1"/>
</dbReference>
<evidence type="ECO:0000313" key="11">
    <source>
        <dbReference type="EMBL" id="NYT27126.1"/>
    </source>
</evidence>
<comment type="function">
    <text evidence="9">Catalyzes the ATP-dependent phosphorylation of N-acetyl-L-glutamate.</text>
</comment>
<sequence>MSNKTNNIASVLIEALPYIQKFSGKNIVIKYGGNAMIDEKLKSSFARDIVLMKSVGMNPIVVHGGGPQIGRALENIGKESQFIDGMRVTDSETMGVVESVLGGVVNQEIVSLIQKHGGNAVGLSGKSGDVVFAKQLTDRADLGYVGEVEHIETTTLDGNSIPVIAPIGTGKDGSSYNINADLVAGAIAQALNAEKLILLTNTQGLLNANNELLTGLDAHTVDELIADDTIYGGMLPKIDCALSAVKHGVKAAHIIDGRVPHAVLLEVFTDEGVGTLITDDE</sequence>
<dbReference type="NCBIfam" id="TIGR00761">
    <property type="entry name" value="argB"/>
    <property type="match status" value="1"/>
</dbReference>
<feature type="binding site" evidence="9">
    <location>
        <position position="177"/>
    </location>
    <ligand>
        <name>substrate</name>
    </ligand>
</feature>
<dbReference type="Proteomes" id="UP000568751">
    <property type="component" value="Unassembled WGS sequence"/>
</dbReference>
<keyword evidence="3 9" id="KW-0028">Amino-acid biosynthesis</keyword>
<name>A0A853F0P2_9GAMM</name>
<comment type="catalytic activity">
    <reaction evidence="8 9">
        <text>N-acetyl-L-glutamate + ATP = N-acetyl-L-glutamyl 5-phosphate + ADP</text>
        <dbReference type="Rhea" id="RHEA:14629"/>
        <dbReference type="ChEBI" id="CHEBI:30616"/>
        <dbReference type="ChEBI" id="CHEBI:44337"/>
        <dbReference type="ChEBI" id="CHEBI:57936"/>
        <dbReference type="ChEBI" id="CHEBI:456216"/>
        <dbReference type="EC" id="2.7.2.8"/>
    </reaction>
</comment>
<evidence type="ECO:0000256" key="3">
    <source>
        <dbReference type="ARBA" id="ARBA00022605"/>
    </source>
</evidence>
<comment type="subcellular location">
    <subcellularLocation>
        <location evidence="9">Cytoplasm</location>
    </subcellularLocation>
</comment>
<feature type="binding site" evidence="9">
    <location>
        <begin position="65"/>
        <end position="66"/>
    </location>
    <ligand>
        <name>substrate</name>
    </ligand>
</feature>
<accession>A0A853F0P2</accession>
<dbReference type="InterPro" id="IPR041727">
    <property type="entry name" value="NAGK-C"/>
</dbReference>
<reference evidence="11 12" key="1">
    <citation type="submission" date="2020-05" db="EMBL/GenBank/DDBJ databases">
        <title>Horizontal transmission and recombination maintain forever young bacterial symbiont genomes.</title>
        <authorList>
            <person name="Russell S.L."/>
            <person name="Pepper-Tunick E."/>
            <person name="Svedberg J."/>
            <person name="Byrne A."/>
            <person name="Ruelas Castillo J."/>
            <person name="Vollmers C."/>
            <person name="Beinart R.A."/>
            <person name="Corbett-Detig R."/>
        </authorList>
    </citation>
    <scope>NUCLEOTIDE SEQUENCE [LARGE SCALE GENOMIC DNA]</scope>
    <source>
        <strain evidence="11">455</strain>
    </source>
</reference>
<dbReference type="EC" id="2.7.2.8" evidence="9"/>
<organism evidence="11 12">
    <name type="scientific">Candidatus Thiodubiliella endoseptemdiera</name>
    <dbReference type="NCBI Taxonomy" id="2738886"/>
    <lineage>
        <taxon>Bacteria</taxon>
        <taxon>Pseudomonadati</taxon>
        <taxon>Pseudomonadota</taxon>
        <taxon>Gammaproteobacteria</taxon>
        <taxon>Candidatus Pseudothioglobaceae</taxon>
        <taxon>Candidatus Thiodubiliella</taxon>
    </lineage>
</organism>
<dbReference type="PANTHER" id="PTHR23342:SF0">
    <property type="entry name" value="N-ACETYLGLUTAMATE SYNTHASE, MITOCHONDRIAL"/>
    <property type="match status" value="1"/>
</dbReference>
<keyword evidence="9" id="KW-0963">Cytoplasm</keyword>
<comment type="caution">
    <text evidence="11">The sequence shown here is derived from an EMBL/GenBank/DDBJ whole genome shotgun (WGS) entry which is preliminary data.</text>
</comment>
<feature type="domain" description="Aspartate/glutamate/uridylate kinase" evidence="10">
    <location>
        <begin position="27"/>
        <end position="256"/>
    </location>
</feature>
<evidence type="ECO:0000256" key="4">
    <source>
        <dbReference type="ARBA" id="ARBA00022679"/>
    </source>
</evidence>
<dbReference type="CDD" id="cd04250">
    <property type="entry name" value="AAK_NAGK-C"/>
    <property type="match status" value="1"/>
</dbReference>
<keyword evidence="4 9" id="KW-0808">Transferase</keyword>
<evidence type="ECO:0000256" key="1">
    <source>
        <dbReference type="ARBA" id="ARBA00004828"/>
    </source>
</evidence>
<feature type="site" description="Transition state stabilizer" evidence="9">
    <location>
        <position position="237"/>
    </location>
</feature>
<dbReference type="GO" id="GO:0005524">
    <property type="term" value="F:ATP binding"/>
    <property type="evidence" value="ECO:0007669"/>
    <property type="project" value="UniProtKB-UniRule"/>
</dbReference>
<evidence type="ECO:0000256" key="5">
    <source>
        <dbReference type="ARBA" id="ARBA00022741"/>
    </source>
</evidence>
<keyword evidence="6 9" id="KW-0418">Kinase</keyword>
<evidence type="ECO:0000256" key="2">
    <source>
        <dbReference type="ARBA" id="ARBA00022571"/>
    </source>
</evidence>
<feature type="site" description="Transition state stabilizer" evidence="9">
    <location>
        <position position="30"/>
    </location>
</feature>
<dbReference type="InterPro" id="IPR036393">
    <property type="entry name" value="AceGlu_kinase-like_sf"/>
</dbReference>
<protein>
    <recommendedName>
        <fullName evidence="9">Acetylglutamate kinase</fullName>
        <ecNumber evidence="9">2.7.2.8</ecNumber>
    </recommendedName>
    <alternativeName>
        <fullName evidence="9">N-acetyl-L-glutamate 5-phosphotransferase</fullName>
    </alternativeName>
    <alternativeName>
        <fullName evidence="9">NAG kinase</fullName>
        <shortName evidence="9">NAGK</shortName>
    </alternativeName>
</protein>
<dbReference type="AlphaFoldDB" id="A0A853F0P2"/>
<keyword evidence="5 9" id="KW-0547">Nucleotide-binding</keyword>
<proteinExistence type="inferred from homology"/>
<evidence type="ECO:0000256" key="9">
    <source>
        <dbReference type="HAMAP-Rule" id="MF_00082"/>
    </source>
</evidence>
<evidence type="ECO:0000256" key="6">
    <source>
        <dbReference type="ARBA" id="ARBA00022777"/>
    </source>
</evidence>
<feature type="binding site" evidence="9">
    <location>
        <position position="87"/>
    </location>
    <ligand>
        <name>substrate</name>
    </ligand>
</feature>
<comment type="similarity">
    <text evidence="9">Belongs to the acetylglutamate kinase family. ArgB subfamily.</text>
</comment>
<dbReference type="GO" id="GO:0005737">
    <property type="term" value="C:cytoplasm"/>
    <property type="evidence" value="ECO:0007669"/>
    <property type="project" value="UniProtKB-SubCell"/>
</dbReference>
<dbReference type="PRINTS" id="PR00474">
    <property type="entry name" value="GLU5KINASE"/>
</dbReference>
<evidence type="ECO:0000256" key="7">
    <source>
        <dbReference type="ARBA" id="ARBA00022840"/>
    </source>
</evidence>
<dbReference type="GO" id="GO:0042450">
    <property type="term" value="P:L-arginine biosynthetic process via ornithine"/>
    <property type="evidence" value="ECO:0007669"/>
    <property type="project" value="UniProtKB-UniRule"/>
</dbReference>
<dbReference type="FunFam" id="3.40.1160.10:FF:000004">
    <property type="entry name" value="Acetylglutamate kinase"/>
    <property type="match status" value="1"/>
</dbReference>
<dbReference type="InterPro" id="IPR001048">
    <property type="entry name" value="Asp/Glu/Uridylate_kinase"/>
</dbReference>
<evidence type="ECO:0000313" key="12">
    <source>
        <dbReference type="Proteomes" id="UP000568751"/>
    </source>
</evidence>
<gene>
    <name evidence="9 11" type="primary">argB</name>
    <name evidence="11" type="ORF">H0A76_04055</name>
</gene>
<dbReference type="InterPro" id="IPR037528">
    <property type="entry name" value="ArgB"/>
</dbReference>
<dbReference type="HAMAP" id="MF_00082">
    <property type="entry name" value="ArgB"/>
    <property type="match status" value="1"/>
</dbReference>
<dbReference type="InterPro" id="IPR001057">
    <property type="entry name" value="Glu/AcGlu_kinase"/>
</dbReference>
<dbReference type="RefSeq" id="WP_369152637.1">
    <property type="nucleotide sequence ID" value="NZ_OZ156464.1"/>
</dbReference>
<comment type="pathway">
    <text evidence="1 9">Amino-acid biosynthesis; L-arginine biosynthesis; N(2)-acetyl-L-ornithine from L-glutamate: step 2/4.</text>
</comment>
<dbReference type="SUPFAM" id="SSF53633">
    <property type="entry name" value="Carbamate kinase-like"/>
    <property type="match status" value="1"/>
</dbReference>
<dbReference type="PANTHER" id="PTHR23342">
    <property type="entry name" value="N-ACETYLGLUTAMATE SYNTHASE"/>
    <property type="match status" value="1"/>
</dbReference>